<dbReference type="EMBL" id="BAAAZN010000010">
    <property type="protein sequence ID" value="GAA3558110.1"/>
    <property type="molecule type" value="Genomic_DNA"/>
</dbReference>
<feature type="short sequence motif" description="GXGXXG" evidence="4">
    <location>
        <begin position="9"/>
        <end position="14"/>
    </location>
</feature>
<accession>A0ABP6X024</accession>
<dbReference type="PROSITE" id="PS51635">
    <property type="entry name" value="PNPLA"/>
    <property type="match status" value="1"/>
</dbReference>
<name>A0ABP6X024_9PSEU</name>
<keyword evidence="3 4" id="KW-0443">Lipid metabolism</keyword>
<feature type="short sequence motif" description="GXSXG" evidence="4">
    <location>
        <begin position="40"/>
        <end position="44"/>
    </location>
</feature>
<evidence type="ECO:0000256" key="2">
    <source>
        <dbReference type="ARBA" id="ARBA00022963"/>
    </source>
</evidence>
<dbReference type="PANTHER" id="PTHR14226">
    <property type="entry name" value="NEUROPATHY TARGET ESTERASE/SWISS CHEESE D.MELANOGASTER"/>
    <property type="match status" value="1"/>
</dbReference>
<evidence type="ECO:0000256" key="1">
    <source>
        <dbReference type="ARBA" id="ARBA00022801"/>
    </source>
</evidence>
<dbReference type="InterPro" id="IPR050301">
    <property type="entry name" value="NTE"/>
</dbReference>
<dbReference type="Gene3D" id="3.40.1090.10">
    <property type="entry name" value="Cytosolic phospholipase A2 catalytic domain"/>
    <property type="match status" value="2"/>
</dbReference>
<evidence type="ECO:0000313" key="7">
    <source>
        <dbReference type="Proteomes" id="UP001500689"/>
    </source>
</evidence>
<gene>
    <name evidence="6" type="ORF">GCM10022222_47090</name>
</gene>
<comment type="caution">
    <text evidence="6">The sequence shown here is derived from an EMBL/GenBank/DDBJ whole genome shotgun (WGS) entry which is preliminary data.</text>
</comment>
<reference evidence="7" key="1">
    <citation type="journal article" date="2019" name="Int. J. Syst. Evol. Microbiol.">
        <title>The Global Catalogue of Microorganisms (GCM) 10K type strain sequencing project: providing services to taxonomists for standard genome sequencing and annotation.</title>
        <authorList>
            <consortium name="The Broad Institute Genomics Platform"/>
            <consortium name="The Broad Institute Genome Sequencing Center for Infectious Disease"/>
            <person name="Wu L."/>
            <person name="Ma J."/>
        </authorList>
    </citation>
    <scope>NUCLEOTIDE SEQUENCE [LARGE SCALE GENOMIC DNA]</scope>
    <source>
        <strain evidence="7">JCM 16898</strain>
    </source>
</reference>
<dbReference type="InterPro" id="IPR002641">
    <property type="entry name" value="PNPLA_dom"/>
</dbReference>
<feature type="domain" description="PNPLA" evidence="5">
    <location>
        <begin position="5"/>
        <end position="199"/>
    </location>
</feature>
<keyword evidence="1 4" id="KW-0378">Hydrolase</keyword>
<evidence type="ECO:0000256" key="3">
    <source>
        <dbReference type="ARBA" id="ARBA00023098"/>
    </source>
</evidence>
<keyword evidence="7" id="KW-1185">Reference proteome</keyword>
<keyword evidence="2 4" id="KW-0442">Lipid degradation</keyword>
<protein>
    <submittedName>
        <fullName evidence="6">Patatin-like phospholipase family protein</fullName>
    </submittedName>
</protein>
<evidence type="ECO:0000256" key="4">
    <source>
        <dbReference type="PROSITE-ProRule" id="PRU01161"/>
    </source>
</evidence>
<feature type="active site" description="Proton acceptor" evidence="4">
    <location>
        <position position="186"/>
    </location>
</feature>
<proteinExistence type="predicted"/>
<dbReference type="RefSeq" id="WP_344863295.1">
    <property type="nucleotide sequence ID" value="NZ_BAAAZN010000010.1"/>
</dbReference>
<evidence type="ECO:0000259" key="5">
    <source>
        <dbReference type="PROSITE" id="PS51635"/>
    </source>
</evidence>
<dbReference type="PANTHER" id="PTHR14226:SF57">
    <property type="entry name" value="BLR7027 PROTEIN"/>
    <property type="match status" value="1"/>
</dbReference>
<dbReference type="Pfam" id="PF01734">
    <property type="entry name" value="Patatin"/>
    <property type="match status" value="1"/>
</dbReference>
<dbReference type="SUPFAM" id="SSF52151">
    <property type="entry name" value="FabD/lysophospholipase-like"/>
    <property type="match status" value="1"/>
</dbReference>
<evidence type="ECO:0000313" key="6">
    <source>
        <dbReference type="EMBL" id="GAA3558110.1"/>
    </source>
</evidence>
<dbReference type="InterPro" id="IPR016035">
    <property type="entry name" value="Acyl_Trfase/lysoPLipase"/>
</dbReference>
<dbReference type="Proteomes" id="UP001500689">
    <property type="component" value="Unassembled WGS sequence"/>
</dbReference>
<feature type="active site" description="Nucleophile" evidence="4">
    <location>
        <position position="42"/>
    </location>
</feature>
<feature type="short sequence motif" description="DGA/G" evidence="4">
    <location>
        <begin position="186"/>
        <end position="188"/>
    </location>
</feature>
<organism evidence="6 7">
    <name type="scientific">Amycolatopsis ultiminotia</name>
    <dbReference type="NCBI Taxonomy" id="543629"/>
    <lineage>
        <taxon>Bacteria</taxon>
        <taxon>Bacillati</taxon>
        <taxon>Actinomycetota</taxon>
        <taxon>Actinomycetes</taxon>
        <taxon>Pseudonocardiales</taxon>
        <taxon>Pseudonocardiaceae</taxon>
        <taxon>Amycolatopsis</taxon>
    </lineage>
</organism>
<sequence>MSEALVLGGGGVAGIAWTTGLLTGLAAAGAHVTAADLVVGTSAGATVAAQLGSGQSLAQLYARQADPSLQTEEITAELDLEKIGAEFGAVFEQAADPLGLRRAIGRYALAAQTVPEARRRAVIAARLPSHEWPSSALKIVAVDAETGEPRVFDRASGVPLVDAVAASCAVPGVWPPVTIGPHRYVDGGVRSGENADYAEGFDRVLIVVPMGEAESFPTERPLSEVVDDFRAAGRKVAIIRPDAAAQEAIGTNVLDPATRTPAAEAGRAQGQGQAIVWE</sequence>